<comment type="similarity">
    <text evidence="1">Belongs to the band 7/mec-2 family.</text>
</comment>
<dbReference type="PANTHER" id="PTHR10264">
    <property type="entry name" value="BAND 7 PROTEIN-RELATED"/>
    <property type="match status" value="1"/>
</dbReference>
<dbReference type="SUPFAM" id="SSF117892">
    <property type="entry name" value="Band 7/SPFH domain"/>
    <property type="match status" value="1"/>
</dbReference>
<evidence type="ECO:0000259" key="2">
    <source>
        <dbReference type="SMART" id="SM00244"/>
    </source>
</evidence>
<dbReference type="AlphaFoldDB" id="A0A0F9QQ72"/>
<evidence type="ECO:0000313" key="3">
    <source>
        <dbReference type="EMBL" id="KKN46310.1"/>
    </source>
</evidence>
<sequence>MDSALGWIGQIAAWFANWIPQIFHVKVTDKAIKYIRSRAVVIEPGIHIYWPITTQMTIYPVVRQVMNLPNQIMQCGNTNVVVGGSVTFSIKDLYMFLVENYDAEASMLEAAQTGIRKAVLAETIDSINGGRVKIDHRLTREVQSAVDAFGVSVEVVRLTTFAPTQVLSLLSDGSNPGDDG</sequence>
<accession>A0A0F9QQ72</accession>
<dbReference type="SMART" id="SM00244">
    <property type="entry name" value="PHB"/>
    <property type="match status" value="1"/>
</dbReference>
<comment type="caution">
    <text evidence="3">The sequence shown here is derived from an EMBL/GenBank/DDBJ whole genome shotgun (WGS) entry which is preliminary data.</text>
</comment>
<dbReference type="PANTHER" id="PTHR10264:SF19">
    <property type="entry name" value="AT06885P-RELATED"/>
    <property type="match status" value="1"/>
</dbReference>
<protein>
    <recommendedName>
        <fullName evidence="2">Band 7 domain-containing protein</fullName>
    </recommendedName>
</protein>
<dbReference type="InterPro" id="IPR001107">
    <property type="entry name" value="Band_7"/>
</dbReference>
<reference evidence="3" key="1">
    <citation type="journal article" date="2015" name="Nature">
        <title>Complex archaea that bridge the gap between prokaryotes and eukaryotes.</title>
        <authorList>
            <person name="Spang A."/>
            <person name="Saw J.H."/>
            <person name="Jorgensen S.L."/>
            <person name="Zaremba-Niedzwiedzka K."/>
            <person name="Martijn J."/>
            <person name="Lind A.E."/>
            <person name="van Eijk R."/>
            <person name="Schleper C."/>
            <person name="Guy L."/>
            <person name="Ettema T.J."/>
        </authorList>
    </citation>
    <scope>NUCLEOTIDE SEQUENCE</scope>
</reference>
<dbReference type="InterPro" id="IPR043202">
    <property type="entry name" value="Band-7_stomatin-like"/>
</dbReference>
<evidence type="ECO:0000256" key="1">
    <source>
        <dbReference type="ARBA" id="ARBA00008164"/>
    </source>
</evidence>
<organism evidence="3">
    <name type="scientific">marine sediment metagenome</name>
    <dbReference type="NCBI Taxonomy" id="412755"/>
    <lineage>
        <taxon>unclassified sequences</taxon>
        <taxon>metagenomes</taxon>
        <taxon>ecological metagenomes</taxon>
    </lineage>
</organism>
<name>A0A0F9QQ72_9ZZZZ</name>
<feature type="domain" description="Band 7" evidence="2">
    <location>
        <begin position="20"/>
        <end position="174"/>
    </location>
</feature>
<proteinExistence type="inferred from homology"/>
<dbReference type="Pfam" id="PF01145">
    <property type="entry name" value="Band_7"/>
    <property type="match status" value="1"/>
</dbReference>
<dbReference type="InterPro" id="IPR036013">
    <property type="entry name" value="Band_7/SPFH_dom_sf"/>
</dbReference>
<dbReference type="EMBL" id="LAZR01001337">
    <property type="protein sequence ID" value="KKN46310.1"/>
    <property type="molecule type" value="Genomic_DNA"/>
</dbReference>
<dbReference type="Gene3D" id="3.30.479.30">
    <property type="entry name" value="Band 7 domain"/>
    <property type="match status" value="1"/>
</dbReference>
<dbReference type="GO" id="GO:0005886">
    <property type="term" value="C:plasma membrane"/>
    <property type="evidence" value="ECO:0007669"/>
    <property type="project" value="InterPro"/>
</dbReference>
<gene>
    <name evidence="3" type="ORF">LCGC14_0674270</name>
</gene>